<evidence type="ECO:0000313" key="2">
    <source>
        <dbReference type="Proteomes" id="UP000070475"/>
    </source>
</evidence>
<reference evidence="1 2" key="1">
    <citation type="submission" date="2015-08" db="EMBL/GenBank/DDBJ databases">
        <title>Genomes of Paenibacillus riograndensis.</title>
        <authorList>
            <person name="Sant'Anna F.H."/>
            <person name="Souza R."/>
            <person name="Ambrosini A."/>
            <person name="Bach E."/>
            <person name="Fernandes G."/>
            <person name="Balsanelli E."/>
            <person name="Baura V.A."/>
            <person name="Pedrosa F.O."/>
            <person name="Souza E.M."/>
            <person name="Passaglia L."/>
        </authorList>
    </citation>
    <scope>NUCLEOTIDE SEQUENCE [LARGE SCALE GENOMIC DNA]</scope>
    <source>
        <strain evidence="1 2">CAS34</strain>
    </source>
</reference>
<dbReference type="RefSeq" id="WP_060819786.1">
    <property type="nucleotide sequence ID" value="NZ_LIRB01000099.1"/>
</dbReference>
<evidence type="ECO:0000313" key="1">
    <source>
        <dbReference type="EMBL" id="KWX80494.1"/>
    </source>
</evidence>
<comment type="caution">
    <text evidence="1">The sequence shown here is derived from an EMBL/GenBank/DDBJ whole genome shotgun (WGS) entry which is preliminary data.</text>
</comment>
<gene>
    <name evidence="1" type="ORF">AMQ84_03380</name>
</gene>
<keyword evidence="2" id="KW-1185">Reference proteome</keyword>
<proteinExistence type="predicted"/>
<dbReference type="Proteomes" id="UP000070475">
    <property type="component" value="Unassembled WGS sequence"/>
</dbReference>
<dbReference type="AlphaFoldDB" id="A0A132U9W5"/>
<sequence>MNVEEIIFNKYSDFGYKSVSGELYLPFKWALKLVEECNEQEIAVIGLDFVHINSTKIVPVSPLNGVDCSGLLYKHKIWVEVVKECNDFVINVLINEQNRDSTQYCNFVLLSISEWGSN</sequence>
<name>A0A132U9W5_9BACL</name>
<accession>A0A132U9W5</accession>
<dbReference type="OrthoDB" id="2989120at2"/>
<dbReference type="PATRIC" id="fig|483937.3.peg.5379"/>
<dbReference type="EMBL" id="LIRB01000099">
    <property type="protein sequence ID" value="KWX80494.1"/>
    <property type="molecule type" value="Genomic_DNA"/>
</dbReference>
<organism evidence="1 2">
    <name type="scientific">Paenibacillus riograndensis</name>
    <dbReference type="NCBI Taxonomy" id="483937"/>
    <lineage>
        <taxon>Bacteria</taxon>
        <taxon>Bacillati</taxon>
        <taxon>Bacillota</taxon>
        <taxon>Bacilli</taxon>
        <taxon>Bacillales</taxon>
        <taxon>Paenibacillaceae</taxon>
        <taxon>Paenibacillus</taxon>
        <taxon>Paenibacillus sonchi group</taxon>
    </lineage>
</organism>
<protein>
    <submittedName>
        <fullName evidence="1">Uncharacterized protein</fullName>
    </submittedName>
</protein>